<dbReference type="OMA" id="CGIIAIK"/>
<dbReference type="EMBL" id="CH479181">
    <property type="protein sequence ID" value="EDW31714.1"/>
    <property type="molecule type" value="Genomic_DNA"/>
</dbReference>
<reference evidence="1 2" key="1">
    <citation type="journal article" date="2007" name="Nature">
        <title>Evolution of genes and genomes on the Drosophila phylogeny.</title>
        <authorList>
            <consortium name="Drosophila 12 Genomes Consortium"/>
            <person name="Clark A.G."/>
            <person name="Eisen M.B."/>
            <person name="Smith D.R."/>
            <person name="Bergman C.M."/>
            <person name="Oliver B."/>
            <person name="Markow T.A."/>
            <person name="Kaufman T.C."/>
            <person name="Kellis M."/>
            <person name="Gelbart W."/>
            <person name="Iyer V.N."/>
            <person name="Pollard D.A."/>
            <person name="Sackton T.B."/>
            <person name="Larracuente A.M."/>
            <person name="Singh N.D."/>
            <person name="Abad J.P."/>
            <person name="Abt D.N."/>
            <person name="Adryan B."/>
            <person name="Aguade M."/>
            <person name="Akashi H."/>
            <person name="Anderson W.W."/>
            <person name="Aquadro C.F."/>
            <person name="Ardell D.H."/>
            <person name="Arguello R."/>
            <person name="Artieri C.G."/>
            <person name="Barbash D.A."/>
            <person name="Barker D."/>
            <person name="Barsanti P."/>
            <person name="Batterham P."/>
            <person name="Batzoglou S."/>
            <person name="Begun D."/>
            <person name="Bhutkar A."/>
            <person name="Blanco E."/>
            <person name="Bosak S.A."/>
            <person name="Bradley R.K."/>
            <person name="Brand A.D."/>
            <person name="Brent M.R."/>
            <person name="Brooks A.N."/>
            <person name="Brown R.H."/>
            <person name="Butlin R.K."/>
            <person name="Caggese C."/>
            <person name="Calvi B.R."/>
            <person name="Bernardo de Carvalho A."/>
            <person name="Caspi A."/>
            <person name="Castrezana S."/>
            <person name="Celniker S.E."/>
            <person name="Chang J.L."/>
            <person name="Chapple C."/>
            <person name="Chatterji S."/>
            <person name="Chinwalla A."/>
            <person name="Civetta A."/>
            <person name="Clifton S.W."/>
            <person name="Comeron J.M."/>
            <person name="Costello J.C."/>
            <person name="Coyne J.A."/>
            <person name="Daub J."/>
            <person name="David R.G."/>
            <person name="Delcher A.L."/>
            <person name="Delehaunty K."/>
            <person name="Do C.B."/>
            <person name="Ebling H."/>
            <person name="Edwards K."/>
            <person name="Eickbush T."/>
            <person name="Evans J.D."/>
            <person name="Filipski A."/>
            <person name="Findeiss S."/>
            <person name="Freyhult E."/>
            <person name="Fulton L."/>
            <person name="Fulton R."/>
            <person name="Garcia A.C."/>
            <person name="Gardiner A."/>
            <person name="Garfield D.A."/>
            <person name="Garvin B.E."/>
            <person name="Gibson G."/>
            <person name="Gilbert D."/>
            <person name="Gnerre S."/>
            <person name="Godfrey J."/>
            <person name="Good R."/>
            <person name="Gotea V."/>
            <person name="Gravely B."/>
            <person name="Greenberg A.J."/>
            <person name="Griffiths-Jones S."/>
            <person name="Gross S."/>
            <person name="Guigo R."/>
            <person name="Gustafson E.A."/>
            <person name="Haerty W."/>
            <person name="Hahn M.W."/>
            <person name="Halligan D.L."/>
            <person name="Halpern A.L."/>
            <person name="Halter G.M."/>
            <person name="Han M.V."/>
            <person name="Heger A."/>
            <person name="Hillier L."/>
            <person name="Hinrichs A.S."/>
            <person name="Holmes I."/>
            <person name="Hoskins R.A."/>
            <person name="Hubisz M.J."/>
            <person name="Hultmark D."/>
            <person name="Huntley M.A."/>
            <person name="Jaffe D.B."/>
            <person name="Jagadeeshan S."/>
            <person name="Jeck W.R."/>
            <person name="Johnson J."/>
            <person name="Jones C.D."/>
            <person name="Jordan W.C."/>
            <person name="Karpen G.H."/>
            <person name="Kataoka E."/>
            <person name="Keightley P.D."/>
            <person name="Kheradpour P."/>
            <person name="Kirkness E.F."/>
            <person name="Koerich L.B."/>
            <person name="Kristiansen K."/>
            <person name="Kudrna D."/>
            <person name="Kulathinal R.J."/>
            <person name="Kumar S."/>
            <person name="Kwok R."/>
            <person name="Lander E."/>
            <person name="Langley C.H."/>
            <person name="Lapoint R."/>
            <person name="Lazzaro B.P."/>
            <person name="Lee S.J."/>
            <person name="Levesque L."/>
            <person name="Li R."/>
            <person name="Lin C.F."/>
            <person name="Lin M.F."/>
            <person name="Lindblad-Toh K."/>
            <person name="Llopart A."/>
            <person name="Long M."/>
            <person name="Low L."/>
            <person name="Lozovsky E."/>
            <person name="Lu J."/>
            <person name="Luo M."/>
            <person name="Machado C.A."/>
            <person name="Makalowski W."/>
            <person name="Marzo M."/>
            <person name="Matsuda M."/>
            <person name="Matzkin L."/>
            <person name="McAllister B."/>
            <person name="McBride C.S."/>
            <person name="McKernan B."/>
            <person name="McKernan K."/>
            <person name="Mendez-Lago M."/>
            <person name="Minx P."/>
            <person name="Mollenhauer M.U."/>
            <person name="Montooth K."/>
            <person name="Mount S.M."/>
            <person name="Mu X."/>
            <person name="Myers E."/>
            <person name="Negre B."/>
            <person name="Newfeld S."/>
            <person name="Nielsen R."/>
            <person name="Noor M.A."/>
            <person name="O'Grady P."/>
            <person name="Pachter L."/>
            <person name="Papaceit M."/>
            <person name="Parisi M.J."/>
            <person name="Parisi M."/>
            <person name="Parts L."/>
            <person name="Pedersen J.S."/>
            <person name="Pesole G."/>
            <person name="Phillippy A.M."/>
            <person name="Ponting C.P."/>
            <person name="Pop M."/>
            <person name="Porcelli D."/>
            <person name="Powell J.R."/>
            <person name="Prohaska S."/>
            <person name="Pruitt K."/>
            <person name="Puig M."/>
            <person name="Quesneville H."/>
            <person name="Ram K.R."/>
            <person name="Rand D."/>
            <person name="Rasmussen M.D."/>
            <person name="Reed L.K."/>
            <person name="Reenan R."/>
            <person name="Reily A."/>
            <person name="Remington K.A."/>
            <person name="Rieger T.T."/>
            <person name="Ritchie M.G."/>
            <person name="Robin C."/>
            <person name="Rogers Y.H."/>
            <person name="Rohde C."/>
            <person name="Rozas J."/>
            <person name="Rubenfield M.J."/>
            <person name="Ruiz A."/>
            <person name="Russo S."/>
            <person name="Salzberg S.L."/>
            <person name="Sanchez-Gracia A."/>
            <person name="Saranga D.J."/>
            <person name="Sato H."/>
            <person name="Schaeffer S.W."/>
            <person name="Schatz M.C."/>
            <person name="Schlenke T."/>
            <person name="Schwartz R."/>
            <person name="Segarra C."/>
            <person name="Singh R.S."/>
            <person name="Sirot L."/>
            <person name="Sirota M."/>
            <person name="Sisneros N.B."/>
            <person name="Smith C.D."/>
            <person name="Smith T.F."/>
            <person name="Spieth J."/>
            <person name="Stage D.E."/>
            <person name="Stark A."/>
            <person name="Stephan W."/>
            <person name="Strausberg R.L."/>
            <person name="Strempel S."/>
            <person name="Sturgill D."/>
            <person name="Sutton G."/>
            <person name="Sutton G.G."/>
            <person name="Tao W."/>
            <person name="Teichmann S."/>
            <person name="Tobari Y.N."/>
            <person name="Tomimura Y."/>
            <person name="Tsolas J.M."/>
            <person name="Valente V.L."/>
            <person name="Venter E."/>
            <person name="Venter J.C."/>
            <person name="Vicario S."/>
            <person name="Vieira F.G."/>
            <person name="Vilella A.J."/>
            <person name="Villasante A."/>
            <person name="Walenz B."/>
            <person name="Wang J."/>
            <person name="Wasserman M."/>
            <person name="Watts T."/>
            <person name="Wilson D."/>
            <person name="Wilson R.K."/>
            <person name="Wing R.A."/>
            <person name="Wolfner M.F."/>
            <person name="Wong A."/>
            <person name="Wong G.K."/>
            <person name="Wu C.I."/>
            <person name="Wu G."/>
            <person name="Yamamoto D."/>
            <person name="Yang H.P."/>
            <person name="Yang S.P."/>
            <person name="Yorke J.A."/>
            <person name="Yoshida K."/>
            <person name="Zdobnov E."/>
            <person name="Zhang P."/>
            <person name="Zhang Y."/>
            <person name="Zimin A.V."/>
            <person name="Baldwin J."/>
            <person name="Abdouelleil A."/>
            <person name="Abdulkadir J."/>
            <person name="Abebe A."/>
            <person name="Abera B."/>
            <person name="Abreu J."/>
            <person name="Acer S.C."/>
            <person name="Aftuck L."/>
            <person name="Alexander A."/>
            <person name="An P."/>
            <person name="Anderson E."/>
            <person name="Anderson S."/>
            <person name="Arachi H."/>
            <person name="Azer M."/>
            <person name="Bachantsang P."/>
            <person name="Barry A."/>
            <person name="Bayul T."/>
            <person name="Berlin A."/>
            <person name="Bessette D."/>
            <person name="Bloom T."/>
            <person name="Blye J."/>
            <person name="Boguslavskiy L."/>
            <person name="Bonnet C."/>
            <person name="Boukhgalter B."/>
            <person name="Bourzgui I."/>
            <person name="Brown A."/>
            <person name="Cahill P."/>
            <person name="Channer S."/>
            <person name="Cheshatsang Y."/>
            <person name="Chuda L."/>
            <person name="Citroen M."/>
            <person name="Collymore A."/>
            <person name="Cooke P."/>
            <person name="Costello M."/>
            <person name="D'Aco K."/>
            <person name="Daza R."/>
            <person name="De Haan G."/>
            <person name="DeGray S."/>
            <person name="DeMaso C."/>
            <person name="Dhargay N."/>
            <person name="Dooley K."/>
            <person name="Dooley E."/>
            <person name="Doricent M."/>
            <person name="Dorje P."/>
            <person name="Dorjee K."/>
            <person name="Dupes A."/>
            <person name="Elong R."/>
            <person name="Falk J."/>
            <person name="Farina A."/>
            <person name="Faro S."/>
            <person name="Ferguson D."/>
            <person name="Fisher S."/>
            <person name="Foley C.D."/>
            <person name="Franke A."/>
            <person name="Friedrich D."/>
            <person name="Gadbois L."/>
            <person name="Gearin G."/>
            <person name="Gearin C.R."/>
            <person name="Giannoukos G."/>
            <person name="Goode T."/>
            <person name="Graham J."/>
            <person name="Grandbois E."/>
            <person name="Grewal S."/>
            <person name="Gyaltsen K."/>
            <person name="Hafez N."/>
            <person name="Hagos B."/>
            <person name="Hall J."/>
            <person name="Henson C."/>
            <person name="Hollinger A."/>
            <person name="Honan T."/>
            <person name="Huard M.D."/>
            <person name="Hughes L."/>
            <person name="Hurhula B."/>
            <person name="Husby M.E."/>
            <person name="Kamat A."/>
            <person name="Kanga B."/>
            <person name="Kashin S."/>
            <person name="Khazanovich D."/>
            <person name="Kisner P."/>
            <person name="Lance K."/>
            <person name="Lara M."/>
            <person name="Lee W."/>
            <person name="Lennon N."/>
            <person name="Letendre F."/>
            <person name="LeVine R."/>
            <person name="Lipovsky A."/>
            <person name="Liu X."/>
            <person name="Liu J."/>
            <person name="Liu S."/>
            <person name="Lokyitsang T."/>
            <person name="Lokyitsang Y."/>
            <person name="Lubonja R."/>
            <person name="Lui A."/>
            <person name="MacDonald P."/>
            <person name="Magnisalis V."/>
            <person name="Maru K."/>
            <person name="Matthews C."/>
            <person name="McCusker W."/>
            <person name="McDonough S."/>
            <person name="Mehta T."/>
            <person name="Meldrim J."/>
            <person name="Meneus L."/>
            <person name="Mihai O."/>
            <person name="Mihalev A."/>
            <person name="Mihova T."/>
            <person name="Mittelman R."/>
            <person name="Mlenga V."/>
            <person name="Montmayeur A."/>
            <person name="Mulrain L."/>
            <person name="Navidi A."/>
            <person name="Naylor J."/>
            <person name="Negash T."/>
            <person name="Nguyen T."/>
            <person name="Nguyen N."/>
            <person name="Nicol R."/>
            <person name="Norbu C."/>
            <person name="Norbu N."/>
            <person name="Novod N."/>
            <person name="O'Neill B."/>
            <person name="Osman S."/>
            <person name="Markiewicz E."/>
            <person name="Oyono O.L."/>
            <person name="Patti C."/>
            <person name="Phunkhang P."/>
            <person name="Pierre F."/>
            <person name="Priest M."/>
            <person name="Raghuraman S."/>
            <person name="Rege F."/>
            <person name="Reyes R."/>
            <person name="Rise C."/>
            <person name="Rogov P."/>
            <person name="Ross K."/>
            <person name="Ryan E."/>
            <person name="Settipalli S."/>
            <person name="Shea T."/>
            <person name="Sherpa N."/>
            <person name="Shi L."/>
            <person name="Shih D."/>
            <person name="Sparrow T."/>
            <person name="Spaulding J."/>
            <person name="Stalker J."/>
            <person name="Stange-Thomann N."/>
            <person name="Stavropoulos S."/>
            <person name="Stone C."/>
            <person name="Strader C."/>
            <person name="Tesfaye S."/>
            <person name="Thomson T."/>
            <person name="Thoulutsang Y."/>
            <person name="Thoulutsang D."/>
            <person name="Topham K."/>
            <person name="Topping I."/>
            <person name="Tsamla T."/>
            <person name="Vassiliev H."/>
            <person name="Vo A."/>
            <person name="Wangchuk T."/>
            <person name="Wangdi T."/>
            <person name="Weiand M."/>
            <person name="Wilkinson J."/>
            <person name="Wilson A."/>
            <person name="Yadav S."/>
            <person name="Young G."/>
            <person name="Yu Q."/>
            <person name="Zembek L."/>
            <person name="Zhong D."/>
            <person name="Zimmer A."/>
            <person name="Zwirko Z."/>
            <person name="Jaffe D.B."/>
            <person name="Alvarez P."/>
            <person name="Brockman W."/>
            <person name="Butler J."/>
            <person name="Chin C."/>
            <person name="Gnerre S."/>
            <person name="Grabherr M."/>
            <person name="Kleber M."/>
            <person name="Mauceli E."/>
            <person name="MacCallum I."/>
        </authorList>
    </citation>
    <scope>NUCLEOTIDE SEQUENCE [LARGE SCALE GENOMIC DNA]</scope>
    <source>
        <strain evidence="2">MSH-3 / Tucson 14011-0111.49</strain>
    </source>
</reference>
<protein>
    <submittedName>
        <fullName evidence="1">GL20623</fullName>
    </submittedName>
</protein>
<dbReference type="HOGENOM" id="CLU_2657093_0_0_1"/>
<dbReference type="AlphaFoldDB" id="B4G9W2"/>
<name>B4G9W2_DROPE</name>
<organism evidence="2">
    <name type="scientific">Drosophila persimilis</name>
    <name type="common">Fruit fly</name>
    <dbReference type="NCBI Taxonomy" id="7234"/>
    <lineage>
        <taxon>Eukaryota</taxon>
        <taxon>Metazoa</taxon>
        <taxon>Ecdysozoa</taxon>
        <taxon>Arthropoda</taxon>
        <taxon>Hexapoda</taxon>
        <taxon>Insecta</taxon>
        <taxon>Pterygota</taxon>
        <taxon>Neoptera</taxon>
        <taxon>Endopterygota</taxon>
        <taxon>Diptera</taxon>
        <taxon>Brachycera</taxon>
        <taxon>Muscomorpha</taxon>
        <taxon>Ephydroidea</taxon>
        <taxon>Drosophilidae</taxon>
        <taxon>Drosophila</taxon>
        <taxon>Sophophora</taxon>
    </lineage>
</organism>
<evidence type="ECO:0000313" key="1">
    <source>
        <dbReference type="EMBL" id="EDW31714.1"/>
    </source>
</evidence>
<accession>B4G9W2</accession>
<gene>
    <name evidence="1" type="primary">Dper\GL20623</name>
    <name evidence="1" type="ORF">Dper_GL20623</name>
</gene>
<keyword evidence="2" id="KW-1185">Reference proteome</keyword>
<proteinExistence type="predicted"/>
<dbReference type="Proteomes" id="UP000008744">
    <property type="component" value="Unassembled WGS sequence"/>
</dbReference>
<sequence length="76" mass="8846">MKTVMILSSEYQLNIRSLSYDSFIHTFKLSGCRQHLKMLWKLKELDCGIIAIKVKFLFYSKRINSTNIIFSAGVLI</sequence>
<evidence type="ECO:0000313" key="2">
    <source>
        <dbReference type="Proteomes" id="UP000008744"/>
    </source>
</evidence>